<evidence type="ECO:0000313" key="3">
    <source>
        <dbReference type="Proteomes" id="UP000228614"/>
    </source>
</evidence>
<dbReference type="AlphaFoldDB" id="A0A2H0V9T8"/>
<evidence type="ECO:0000313" key="2">
    <source>
        <dbReference type="EMBL" id="PIR95090.1"/>
    </source>
</evidence>
<accession>A0A2H0V9T8</accession>
<feature type="domain" description="TraC-like" evidence="1">
    <location>
        <begin position="27"/>
        <end position="203"/>
    </location>
</feature>
<proteinExistence type="predicted"/>
<dbReference type="EMBL" id="PFAN01000035">
    <property type="protein sequence ID" value="PIR95090.1"/>
    <property type="molecule type" value="Genomic_DNA"/>
</dbReference>
<sequence length="226" mass="26187">MSKKNKLANRKITTTTQKYLDVAEIRDDVAVMKDGTMRAIVLVSSLNFALKSEDEQNAIISSYVSFLNNLEYPLQIVIQSREFKIDPYLKQLEKKRKEQTNELLRVQTAEYLSYIKELISLGKIMNKRFYVIVTYNPLSNKQKSFFSRMADTFKPATLIRLKEEKFQRRHDALVQRASKIIGGLQEMGLSAVQLDTQSIIELFYNTYNPETSQSEHLVDVDKLMAN</sequence>
<dbReference type="Pfam" id="PF26593">
    <property type="entry name" value="TraC-like"/>
    <property type="match status" value="1"/>
</dbReference>
<comment type="caution">
    <text evidence="2">The sequence shown here is derived from an EMBL/GenBank/DDBJ whole genome shotgun (WGS) entry which is preliminary data.</text>
</comment>
<dbReference type="Proteomes" id="UP000228614">
    <property type="component" value="Unassembled WGS sequence"/>
</dbReference>
<name>A0A2H0V9T8_9BACT</name>
<gene>
    <name evidence="2" type="ORF">COT95_00590</name>
</gene>
<evidence type="ECO:0000259" key="1">
    <source>
        <dbReference type="Pfam" id="PF26593"/>
    </source>
</evidence>
<protein>
    <recommendedName>
        <fullName evidence="1">TraC-like domain-containing protein</fullName>
    </recommendedName>
</protein>
<organism evidence="2 3">
    <name type="scientific">Candidatus Falkowbacteria bacterium CG10_big_fil_rev_8_21_14_0_10_37_6</name>
    <dbReference type="NCBI Taxonomy" id="1974563"/>
    <lineage>
        <taxon>Bacteria</taxon>
        <taxon>Candidatus Falkowiibacteriota</taxon>
    </lineage>
</organism>
<dbReference type="InterPro" id="IPR058596">
    <property type="entry name" value="TraC-like_dom"/>
</dbReference>
<reference evidence="3" key="1">
    <citation type="submission" date="2017-09" db="EMBL/GenBank/DDBJ databases">
        <title>Depth-based differentiation of microbial function through sediment-hosted aquifers and enrichment of novel symbionts in the deep terrestrial subsurface.</title>
        <authorList>
            <person name="Probst A.J."/>
            <person name="Ladd B."/>
            <person name="Jarett J.K."/>
            <person name="Geller-Mcgrath D.E."/>
            <person name="Sieber C.M.K."/>
            <person name="Emerson J.B."/>
            <person name="Anantharaman K."/>
            <person name="Thomas B.C."/>
            <person name="Malmstrom R."/>
            <person name="Stieglmeier M."/>
            <person name="Klingl A."/>
            <person name="Woyke T."/>
            <person name="Ryan C.M."/>
            <person name="Banfield J.F."/>
        </authorList>
    </citation>
    <scope>NUCLEOTIDE SEQUENCE [LARGE SCALE GENOMIC DNA]</scope>
</reference>